<dbReference type="EMBL" id="JAJEQE010000030">
    <property type="protein sequence ID" value="MCC2149436.1"/>
    <property type="molecule type" value="Genomic_DNA"/>
</dbReference>
<keyword evidence="2 5" id="KW-0812">Transmembrane</keyword>
<evidence type="ECO:0000256" key="4">
    <source>
        <dbReference type="ARBA" id="ARBA00023136"/>
    </source>
</evidence>
<sequence length="138" mass="14742">MVCTITGAIGGTIAYFFGGWDQAIVTLIIFMAIDYLSGLIVAGVFHNSKKTSTGTLESRTGWKGLCRKCMTLLFVLVAYRLDLAIGVDYIRDAVIIGFIANELISIVENAGLMGIPLPAVIANAIDILTQKAEKKGDA</sequence>
<accession>A0ABS8EW71</accession>
<proteinExistence type="predicted"/>
<gene>
    <name evidence="6" type="ORF">LKD42_09235</name>
</gene>
<evidence type="ECO:0000256" key="1">
    <source>
        <dbReference type="ARBA" id="ARBA00004141"/>
    </source>
</evidence>
<evidence type="ECO:0000256" key="5">
    <source>
        <dbReference type="SAM" id="Phobius"/>
    </source>
</evidence>
<keyword evidence="3 5" id="KW-1133">Transmembrane helix</keyword>
<evidence type="ECO:0000313" key="7">
    <source>
        <dbReference type="Proteomes" id="UP001299235"/>
    </source>
</evidence>
<evidence type="ECO:0000256" key="2">
    <source>
        <dbReference type="ARBA" id="ARBA00022692"/>
    </source>
</evidence>
<organism evidence="6 7">
    <name type="scientific">Hominisplanchenecus faecis</name>
    <dbReference type="NCBI Taxonomy" id="2885351"/>
    <lineage>
        <taxon>Bacteria</taxon>
        <taxon>Bacillati</taxon>
        <taxon>Bacillota</taxon>
        <taxon>Clostridia</taxon>
        <taxon>Lachnospirales</taxon>
        <taxon>Lachnospiraceae</taxon>
        <taxon>Hominisplanchenecus</taxon>
    </lineage>
</organism>
<name>A0ABS8EW71_9FIRM</name>
<comment type="caution">
    <text evidence="6">The sequence shown here is derived from an EMBL/GenBank/DDBJ whole genome shotgun (WGS) entry which is preliminary data.</text>
</comment>
<reference evidence="6 7" key="1">
    <citation type="submission" date="2021-10" db="EMBL/GenBank/DDBJ databases">
        <title>Anaerobic single-cell dispensing facilitates the cultivation of human gut bacteria.</title>
        <authorList>
            <person name="Afrizal A."/>
        </authorList>
    </citation>
    <scope>NUCLEOTIDE SEQUENCE [LARGE SCALE GENOMIC DNA]</scope>
    <source>
        <strain evidence="6 7">CLA-AA-H246</strain>
    </source>
</reference>
<evidence type="ECO:0000256" key="3">
    <source>
        <dbReference type="ARBA" id="ARBA00022989"/>
    </source>
</evidence>
<evidence type="ECO:0000313" key="6">
    <source>
        <dbReference type="EMBL" id="MCC2149436.1"/>
    </source>
</evidence>
<dbReference type="Pfam" id="PF05105">
    <property type="entry name" value="Phage_holin_4_1"/>
    <property type="match status" value="1"/>
</dbReference>
<protein>
    <submittedName>
        <fullName evidence="6">Phage holin family protein</fullName>
    </submittedName>
</protein>
<feature type="transmembrane region" description="Helical" evidence="5">
    <location>
        <begin position="23"/>
        <end position="45"/>
    </location>
</feature>
<dbReference type="InterPro" id="IPR006480">
    <property type="entry name" value="Phage_holin_4_1"/>
</dbReference>
<keyword evidence="7" id="KW-1185">Reference proteome</keyword>
<keyword evidence="4 5" id="KW-0472">Membrane</keyword>
<dbReference type="Proteomes" id="UP001299235">
    <property type="component" value="Unassembled WGS sequence"/>
</dbReference>
<comment type="subcellular location">
    <subcellularLocation>
        <location evidence="1">Membrane</location>
        <topology evidence="1">Multi-pass membrane protein</topology>
    </subcellularLocation>
</comment>
<dbReference type="NCBIfam" id="TIGR01593">
    <property type="entry name" value="holin_tox_secr"/>
    <property type="match status" value="1"/>
</dbReference>